<reference evidence="2" key="1">
    <citation type="journal article" date="2012" name="Nature">
        <title>The oyster genome reveals stress adaptation and complexity of shell formation.</title>
        <authorList>
            <person name="Zhang G."/>
            <person name="Fang X."/>
            <person name="Guo X."/>
            <person name="Li L."/>
            <person name="Luo R."/>
            <person name="Xu F."/>
            <person name="Yang P."/>
            <person name="Zhang L."/>
            <person name="Wang X."/>
            <person name="Qi H."/>
            <person name="Xiong Z."/>
            <person name="Que H."/>
            <person name="Xie Y."/>
            <person name="Holland P.W."/>
            <person name="Paps J."/>
            <person name="Zhu Y."/>
            <person name="Wu F."/>
            <person name="Chen Y."/>
            <person name="Wang J."/>
            <person name="Peng C."/>
            <person name="Meng J."/>
            <person name="Yang L."/>
            <person name="Liu J."/>
            <person name="Wen B."/>
            <person name="Zhang N."/>
            <person name="Huang Z."/>
            <person name="Zhu Q."/>
            <person name="Feng Y."/>
            <person name="Mount A."/>
            <person name="Hedgecock D."/>
            <person name="Xu Z."/>
            <person name="Liu Y."/>
            <person name="Domazet-Loso T."/>
            <person name="Du Y."/>
            <person name="Sun X."/>
            <person name="Zhang S."/>
            <person name="Liu B."/>
            <person name="Cheng P."/>
            <person name="Jiang X."/>
            <person name="Li J."/>
            <person name="Fan D."/>
            <person name="Wang W."/>
            <person name="Fu W."/>
            <person name="Wang T."/>
            <person name="Wang B."/>
            <person name="Zhang J."/>
            <person name="Peng Z."/>
            <person name="Li Y."/>
            <person name="Li N."/>
            <person name="Wang J."/>
            <person name="Chen M."/>
            <person name="He Y."/>
            <person name="Tan F."/>
            <person name="Song X."/>
            <person name="Zheng Q."/>
            <person name="Huang R."/>
            <person name="Yang H."/>
            <person name="Du X."/>
            <person name="Chen L."/>
            <person name="Yang M."/>
            <person name="Gaffney P.M."/>
            <person name="Wang S."/>
            <person name="Luo L."/>
            <person name="She Z."/>
            <person name="Ming Y."/>
            <person name="Huang W."/>
            <person name="Zhang S."/>
            <person name="Huang B."/>
            <person name="Zhang Y."/>
            <person name="Qu T."/>
            <person name="Ni P."/>
            <person name="Miao G."/>
            <person name="Wang J."/>
            <person name="Wang Q."/>
            <person name="Steinberg C.E."/>
            <person name="Wang H."/>
            <person name="Li N."/>
            <person name="Qian L."/>
            <person name="Zhang G."/>
            <person name="Li Y."/>
            <person name="Yang H."/>
            <person name="Liu X."/>
            <person name="Wang J."/>
            <person name="Yin Y."/>
            <person name="Wang J."/>
        </authorList>
    </citation>
    <scope>NUCLEOTIDE SEQUENCE [LARGE SCALE GENOMIC DNA]</scope>
    <source>
        <strain evidence="2">05x7-T-G4-1.051#20</strain>
    </source>
</reference>
<dbReference type="SMART" id="SM00225">
    <property type="entry name" value="BTB"/>
    <property type="match status" value="1"/>
</dbReference>
<dbReference type="PANTHER" id="PTHR24252:SF7">
    <property type="entry name" value="HYALIN"/>
    <property type="match status" value="1"/>
</dbReference>
<dbReference type="PROSITE" id="PS50097">
    <property type="entry name" value="BTB"/>
    <property type="match status" value="1"/>
</dbReference>
<dbReference type="InterPro" id="IPR000210">
    <property type="entry name" value="BTB/POZ_dom"/>
</dbReference>
<dbReference type="PROSITE" id="PS00135">
    <property type="entry name" value="TRYPSIN_SER"/>
    <property type="match status" value="1"/>
</dbReference>
<dbReference type="PROSITE" id="PS50240">
    <property type="entry name" value="TRYPSIN_DOM"/>
    <property type="match status" value="1"/>
</dbReference>
<dbReference type="GO" id="GO:0006508">
    <property type="term" value="P:proteolysis"/>
    <property type="evidence" value="ECO:0007669"/>
    <property type="project" value="InterPro"/>
</dbReference>
<dbReference type="InterPro" id="IPR033116">
    <property type="entry name" value="TRYPSIN_SER"/>
</dbReference>
<accession>K1QP52</accession>
<dbReference type="InParanoid" id="K1QP52"/>
<dbReference type="Gene3D" id="2.40.10.10">
    <property type="entry name" value="Trypsin-like serine proteases"/>
    <property type="match status" value="3"/>
</dbReference>
<dbReference type="CDD" id="cd00190">
    <property type="entry name" value="Tryp_SPc"/>
    <property type="match status" value="2"/>
</dbReference>
<keyword evidence="1" id="KW-1015">Disulfide bond</keyword>
<dbReference type="Pfam" id="PF00089">
    <property type="entry name" value="Trypsin"/>
    <property type="match status" value="2"/>
</dbReference>
<dbReference type="PANTHER" id="PTHR24252">
    <property type="entry name" value="ACROSIN-RELATED"/>
    <property type="match status" value="1"/>
</dbReference>
<dbReference type="InterPro" id="IPR009003">
    <property type="entry name" value="Peptidase_S1_PA"/>
</dbReference>
<protein>
    <submittedName>
        <fullName evidence="2">Tryptase</fullName>
    </submittedName>
</protein>
<evidence type="ECO:0000256" key="1">
    <source>
        <dbReference type="ARBA" id="ARBA00023157"/>
    </source>
</evidence>
<dbReference type="InterPro" id="IPR001314">
    <property type="entry name" value="Peptidase_S1A"/>
</dbReference>
<evidence type="ECO:0000313" key="2">
    <source>
        <dbReference type="EMBL" id="EKC32879.1"/>
    </source>
</evidence>
<dbReference type="Pfam" id="PF00651">
    <property type="entry name" value="BTB"/>
    <property type="match status" value="1"/>
</dbReference>
<dbReference type="InterPro" id="IPR018114">
    <property type="entry name" value="TRYPSIN_HIS"/>
</dbReference>
<dbReference type="SUPFAM" id="SSF54695">
    <property type="entry name" value="POZ domain"/>
    <property type="match status" value="1"/>
</dbReference>
<dbReference type="PROSITE" id="PS00134">
    <property type="entry name" value="TRYPSIN_HIS"/>
    <property type="match status" value="1"/>
</dbReference>
<dbReference type="SUPFAM" id="SSF50494">
    <property type="entry name" value="Trypsin-like serine proteases"/>
    <property type="match status" value="2"/>
</dbReference>
<proteinExistence type="predicted"/>
<dbReference type="SMART" id="SM00020">
    <property type="entry name" value="Tryp_SPc"/>
    <property type="match status" value="1"/>
</dbReference>
<sequence length="649" mass="73449">MEKEHGDMLHTSEFTYSEKECQYFPHDPEVTDFTLIVEGRKLHVLKGVLIDASKVFRRMLTGEFKEKNMPELELPGKKYSTFELFLRCIFPREYTLTETGIDEILPLVDEYDVKSILHKCESWLLTELEFKEAKVYPHYVSVDNYVAYLIKCFYYGSIYCLEKLYKKSFDSILPYKLERYIKNTHYLMLPEKNKRELTETRLLTIEKDVNHTNGPGITSAFGLRRVTKGKTGYAGDDHVLSRVRRIIGGTPLSDGEAPYLTFVFTDGTSRGKRSIFRSSFQDPQTTNPPGNFDDPKAFCTGSLVNEQWALTAAHCFDGTTSGVSLSDPSVWRLKLGTASLRKTRGNSKRFPWFNQRFRKTNAHNPQYVEIDRIIRHPDYTEDSLAKDDIAVVRLREPVDFGPYVRNIEFNTDSDYPPDGTECFTQGWGCTTNDGPGDSGGPLICERDGNFVQVGVTSLANKDDPGNSPAIFVRKLRWFRKTDFHSPQYVDIDRIIIHPDYTIDSVAKDDIALVRLRDPVSFGQYVNNIELNTDDDFPPDGEDCFAQGWGCTSNNDQQPSTVAKTVDLPIFDSADCSSQVDIEYALCAGEFDQNKGICSGDSGGPLICERDGKLLQVGVTSLAREQDPGNAPGIFTRVSKYVEWIESITG</sequence>
<dbReference type="Gene3D" id="3.30.710.10">
    <property type="entry name" value="Potassium Channel Kv1.1, Chain A"/>
    <property type="match status" value="1"/>
</dbReference>
<dbReference type="PRINTS" id="PR00722">
    <property type="entry name" value="CHYMOTRYPSIN"/>
</dbReference>
<gene>
    <name evidence="2" type="ORF">CGI_10024441</name>
</gene>
<dbReference type="EMBL" id="JH817223">
    <property type="protein sequence ID" value="EKC32879.1"/>
    <property type="molecule type" value="Genomic_DNA"/>
</dbReference>
<dbReference type="AlphaFoldDB" id="K1QP52"/>
<dbReference type="CDD" id="cd18186">
    <property type="entry name" value="BTB_POZ_ZBTB_KLHL-like"/>
    <property type="match status" value="1"/>
</dbReference>
<name>K1QP52_MAGGI</name>
<dbReference type="HOGENOM" id="CLU_422274_0_0_1"/>
<dbReference type="InterPro" id="IPR011333">
    <property type="entry name" value="SKP1/BTB/POZ_sf"/>
</dbReference>
<dbReference type="InterPro" id="IPR043504">
    <property type="entry name" value="Peptidase_S1_PA_chymotrypsin"/>
</dbReference>
<dbReference type="GO" id="GO:0004252">
    <property type="term" value="F:serine-type endopeptidase activity"/>
    <property type="evidence" value="ECO:0007669"/>
    <property type="project" value="InterPro"/>
</dbReference>
<organism evidence="2">
    <name type="scientific">Magallana gigas</name>
    <name type="common">Pacific oyster</name>
    <name type="synonym">Crassostrea gigas</name>
    <dbReference type="NCBI Taxonomy" id="29159"/>
    <lineage>
        <taxon>Eukaryota</taxon>
        <taxon>Metazoa</taxon>
        <taxon>Spiralia</taxon>
        <taxon>Lophotrochozoa</taxon>
        <taxon>Mollusca</taxon>
        <taxon>Bivalvia</taxon>
        <taxon>Autobranchia</taxon>
        <taxon>Pteriomorphia</taxon>
        <taxon>Ostreida</taxon>
        <taxon>Ostreoidea</taxon>
        <taxon>Ostreidae</taxon>
        <taxon>Magallana</taxon>
    </lineage>
</organism>
<dbReference type="InterPro" id="IPR001254">
    <property type="entry name" value="Trypsin_dom"/>
</dbReference>